<accession>A0A6F8YXI9</accession>
<gene>
    <name evidence="14" type="ORF">Psuf_081980</name>
</gene>
<evidence type="ECO:0000256" key="7">
    <source>
        <dbReference type="ARBA" id="ARBA00022840"/>
    </source>
</evidence>
<keyword evidence="3" id="KW-0808">Transferase</keyword>
<keyword evidence="15" id="KW-1185">Reference proteome</keyword>
<keyword evidence="2" id="KW-0597">Phosphoprotein</keyword>
<dbReference type="GO" id="GO:0016020">
    <property type="term" value="C:membrane"/>
    <property type="evidence" value="ECO:0007669"/>
    <property type="project" value="UniProtKB-SubCell"/>
</dbReference>
<name>A0A6F8YXI9_9ACTN</name>
<dbReference type="InterPro" id="IPR025201">
    <property type="entry name" value="KdpD_TM"/>
</dbReference>
<evidence type="ECO:0000313" key="14">
    <source>
        <dbReference type="EMBL" id="BCB90885.1"/>
    </source>
</evidence>
<feature type="domain" description="Sensor protein KdpD transmembrane" evidence="13">
    <location>
        <begin position="15"/>
        <end position="102"/>
    </location>
</feature>
<dbReference type="EMBL" id="AP022871">
    <property type="protein sequence ID" value="BCB90885.1"/>
    <property type="molecule type" value="Genomic_DNA"/>
</dbReference>
<organism evidence="14 15">
    <name type="scientific">Phytohabitans suffuscus</name>
    <dbReference type="NCBI Taxonomy" id="624315"/>
    <lineage>
        <taxon>Bacteria</taxon>
        <taxon>Bacillati</taxon>
        <taxon>Actinomycetota</taxon>
        <taxon>Actinomycetes</taxon>
        <taxon>Micromonosporales</taxon>
        <taxon>Micromonosporaceae</taxon>
    </lineage>
</organism>
<proteinExistence type="predicted"/>
<protein>
    <recommendedName>
        <fullName evidence="13">Sensor protein KdpD transmembrane domain-containing protein</fullName>
    </recommendedName>
</protein>
<keyword evidence="10 12" id="KW-0472">Membrane</keyword>
<evidence type="ECO:0000256" key="1">
    <source>
        <dbReference type="ARBA" id="ARBA00004141"/>
    </source>
</evidence>
<evidence type="ECO:0000256" key="9">
    <source>
        <dbReference type="ARBA" id="ARBA00023012"/>
    </source>
</evidence>
<keyword evidence="5" id="KW-0547">Nucleotide-binding</keyword>
<feature type="compositionally biased region" description="Pro residues" evidence="11">
    <location>
        <begin position="141"/>
        <end position="153"/>
    </location>
</feature>
<dbReference type="GO" id="GO:0016301">
    <property type="term" value="F:kinase activity"/>
    <property type="evidence" value="ECO:0007669"/>
    <property type="project" value="UniProtKB-KW"/>
</dbReference>
<feature type="transmembrane region" description="Helical" evidence="12">
    <location>
        <begin position="83"/>
        <end position="101"/>
    </location>
</feature>
<keyword evidence="7" id="KW-0067">ATP-binding</keyword>
<dbReference type="GO" id="GO:0000160">
    <property type="term" value="P:phosphorelay signal transduction system"/>
    <property type="evidence" value="ECO:0007669"/>
    <property type="project" value="UniProtKB-KW"/>
</dbReference>
<evidence type="ECO:0000256" key="3">
    <source>
        <dbReference type="ARBA" id="ARBA00022679"/>
    </source>
</evidence>
<sequence length="153" mass="16014">MTGPARWLRGPPAGAVTVAAVTGVVTRLPALGLLPLYLLAVLPVAVRWGAGPAAAVAVVSTVLFGHLFPPSARRWWFAEVDNAAATGVFLVTAVVVGELAASRSPPRSSRPPSRTRRAPGWIDPDQQPGRRGHHARRLAPPVSPAPPGRRVPS</sequence>
<keyword evidence="9" id="KW-0902">Two-component regulatory system</keyword>
<evidence type="ECO:0000256" key="12">
    <source>
        <dbReference type="SAM" id="Phobius"/>
    </source>
</evidence>
<dbReference type="AlphaFoldDB" id="A0A6F8YXI9"/>
<evidence type="ECO:0000256" key="5">
    <source>
        <dbReference type="ARBA" id="ARBA00022741"/>
    </source>
</evidence>
<dbReference type="KEGG" id="psuu:Psuf_081980"/>
<evidence type="ECO:0000256" key="11">
    <source>
        <dbReference type="SAM" id="MobiDB-lite"/>
    </source>
</evidence>
<keyword evidence="4 12" id="KW-0812">Transmembrane</keyword>
<keyword evidence="6" id="KW-0418">Kinase</keyword>
<reference evidence="14 15" key="2">
    <citation type="submission" date="2020-03" db="EMBL/GenBank/DDBJ databases">
        <authorList>
            <person name="Ichikawa N."/>
            <person name="Kimura A."/>
            <person name="Kitahashi Y."/>
            <person name="Uohara A."/>
        </authorList>
    </citation>
    <scope>NUCLEOTIDE SEQUENCE [LARGE SCALE GENOMIC DNA]</scope>
    <source>
        <strain evidence="14 15">NBRC 105367</strain>
    </source>
</reference>
<evidence type="ECO:0000256" key="4">
    <source>
        <dbReference type="ARBA" id="ARBA00022692"/>
    </source>
</evidence>
<evidence type="ECO:0000256" key="10">
    <source>
        <dbReference type="ARBA" id="ARBA00023136"/>
    </source>
</evidence>
<feature type="region of interest" description="Disordered" evidence="11">
    <location>
        <begin position="100"/>
        <end position="153"/>
    </location>
</feature>
<dbReference type="Gene3D" id="1.20.120.620">
    <property type="entry name" value="Backbone structure of the membrane domain of e. Coli histidine kinase receptor kdpd"/>
    <property type="match status" value="1"/>
</dbReference>
<dbReference type="Proteomes" id="UP000503011">
    <property type="component" value="Chromosome"/>
</dbReference>
<keyword evidence="8 12" id="KW-1133">Transmembrane helix</keyword>
<evidence type="ECO:0000256" key="6">
    <source>
        <dbReference type="ARBA" id="ARBA00022777"/>
    </source>
</evidence>
<evidence type="ECO:0000313" key="15">
    <source>
        <dbReference type="Proteomes" id="UP000503011"/>
    </source>
</evidence>
<feature type="transmembrane region" description="Helical" evidence="12">
    <location>
        <begin position="50"/>
        <end position="68"/>
    </location>
</feature>
<feature type="transmembrane region" description="Helical" evidence="12">
    <location>
        <begin position="12"/>
        <end position="38"/>
    </location>
</feature>
<evidence type="ECO:0000256" key="2">
    <source>
        <dbReference type="ARBA" id="ARBA00022553"/>
    </source>
</evidence>
<dbReference type="GO" id="GO:0005524">
    <property type="term" value="F:ATP binding"/>
    <property type="evidence" value="ECO:0007669"/>
    <property type="project" value="UniProtKB-KW"/>
</dbReference>
<comment type="subcellular location">
    <subcellularLocation>
        <location evidence="1">Membrane</location>
        <topology evidence="1">Multi-pass membrane protein</topology>
    </subcellularLocation>
</comment>
<reference evidence="14 15" key="1">
    <citation type="submission" date="2020-03" db="EMBL/GenBank/DDBJ databases">
        <title>Whole genome shotgun sequence of Phytohabitans suffuscus NBRC 105367.</title>
        <authorList>
            <person name="Komaki H."/>
            <person name="Tamura T."/>
        </authorList>
    </citation>
    <scope>NUCLEOTIDE SEQUENCE [LARGE SCALE GENOMIC DNA]</scope>
    <source>
        <strain evidence="14 15">NBRC 105367</strain>
    </source>
</reference>
<evidence type="ECO:0000256" key="8">
    <source>
        <dbReference type="ARBA" id="ARBA00022989"/>
    </source>
</evidence>
<evidence type="ECO:0000259" key="13">
    <source>
        <dbReference type="Pfam" id="PF13493"/>
    </source>
</evidence>
<dbReference type="Pfam" id="PF13493">
    <property type="entry name" value="DUF4118"/>
    <property type="match status" value="1"/>
</dbReference>
<dbReference type="InterPro" id="IPR038318">
    <property type="entry name" value="KdpD_sf"/>
</dbReference>
<feature type="compositionally biased region" description="Low complexity" evidence="11">
    <location>
        <begin position="100"/>
        <end position="112"/>
    </location>
</feature>